<keyword evidence="4" id="KW-0349">Heme</keyword>
<dbReference type="PANTHER" id="PTHR15422:SF43">
    <property type="entry name" value="ASCORBATE FERRIREDUCTASE (TRANSMEMBRANE)"/>
    <property type="match status" value="1"/>
</dbReference>
<sequence>MVQKPFNFEGKSFKVSMFSYNVFLHVLTGIIVAIPLVYAFSFVKENQSNHVYLHILLLVPGFQLLMGQSFLGLAPYNSWSTELNTVEKRRAHWILALLSSILVIVGSFYIMVLKSSNFYSMHGKFGLVALVFTMVNLFTGVAALYTTAFKKIWIPPFLSKITHLVFGLAAFVTSGVSLCYSYDKSTFKNWIGADAAFACIILTGIFTGLLCINPVYTTYKRVITALK</sequence>
<dbReference type="SMART" id="SM00665">
    <property type="entry name" value="B561"/>
    <property type="match status" value="1"/>
</dbReference>
<keyword evidence="10 12" id="KW-0472">Membrane</keyword>
<evidence type="ECO:0000256" key="12">
    <source>
        <dbReference type="SAM" id="Phobius"/>
    </source>
</evidence>
<keyword evidence="9" id="KW-0408">Iron</keyword>
<dbReference type="InterPro" id="IPR045150">
    <property type="entry name" value="CYB561D1/2"/>
</dbReference>
<keyword evidence="8 12" id="KW-1133">Transmembrane helix</keyword>
<keyword evidence="6" id="KW-0479">Metal-binding</keyword>
<reference evidence="15" key="1">
    <citation type="submission" date="2025-08" db="UniProtKB">
        <authorList>
            <consortium name="RefSeq"/>
        </authorList>
    </citation>
    <scope>IDENTIFICATION</scope>
</reference>
<feature type="transmembrane region" description="Helical" evidence="12">
    <location>
        <begin position="20"/>
        <end position="39"/>
    </location>
</feature>
<evidence type="ECO:0000256" key="8">
    <source>
        <dbReference type="ARBA" id="ARBA00022989"/>
    </source>
</evidence>
<dbReference type="GeneID" id="113495781"/>
<dbReference type="InterPro" id="IPR006593">
    <property type="entry name" value="Cyt_b561/ferric_Rdtase_TM"/>
</dbReference>
<dbReference type="RefSeq" id="XP_026730514.1">
    <property type="nucleotide sequence ID" value="XM_026874713.1"/>
</dbReference>
<feature type="transmembrane region" description="Helical" evidence="12">
    <location>
        <begin position="91"/>
        <end position="113"/>
    </location>
</feature>
<dbReference type="KEGG" id="tnl:113495781"/>
<evidence type="ECO:0000256" key="5">
    <source>
        <dbReference type="ARBA" id="ARBA00022692"/>
    </source>
</evidence>
<dbReference type="AlphaFoldDB" id="A0A7E5VQE9"/>
<evidence type="ECO:0000256" key="9">
    <source>
        <dbReference type="ARBA" id="ARBA00023004"/>
    </source>
</evidence>
<dbReference type="GO" id="GO:0140571">
    <property type="term" value="F:transmembrane ascorbate ferrireductase activity"/>
    <property type="evidence" value="ECO:0007669"/>
    <property type="project" value="UniProtKB-EC"/>
</dbReference>
<name>A0A7E5VQE9_TRINI</name>
<dbReference type="EC" id="7.2.1.3" evidence="11"/>
<evidence type="ECO:0000313" key="15">
    <source>
        <dbReference type="RefSeq" id="XP_026730514.1"/>
    </source>
</evidence>
<dbReference type="GO" id="GO:0046872">
    <property type="term" value="F:metal ion binding"/>
    <property type="evidence" value="ECO:0007669"/>
    <property type="project" value="UniProtKB-KW"/>
</dbReference>
<keyword evidence="5 12" id="KW-0812">Transmembrane</keyword>
<evidence type="ECO:0000259" key="13">
    <source>
        <dbReference type="PROSITE" id="PS50939"/>
    </source>
</evidence>
<dbReference type="PANTHER" id="PTHR15422">
    <property type="entry name" value="OS05G0565100 PROTEIN"/>
    <property type="match status" value="1"/>
</dbReference>
<evidence type="ECO:0000256" key="10">
    <source>
        <dbReference type="ARBA" id="ARBA00023136"/>
    </source>
</evidence>
<feature type="transmembrane region" description="Helical" evidence="12">
    <location>
        <begin position="51"/>
        <end position="71"/>
    </location>
</feature>
<dbReference type="Pfam" id="PF03188">
    <property type="entry name" value="Cytochrom_B561"/>
    <property type="match status" value="1"/>
</dbReference>
<feature type="domain" description="Cytochrome b561" evidence="13">
    <location>
        <begin position="18"/>
        <end position="219"/>
    </location>
</feature>
<feature type="transmembrane region" description="Helical" evidence="12">
    <location>
        <begin position="195"/>
        <end position="216"/>
    </location>
</feature>
<evidence type="ECO:0000313" key="14">
    <source>
        <dbReference type="Proteomes" id="UP000322000"/>
    </source>
</evidence>
<evidence type="ECO:0000256" key="11">
    <source>
        <dbReference type="ARBA" id="ARBA00024225"/>
    </source>
</evidence>
<comment type="subcellular location">
    <subcellularLocation>
        <location evidence="2">Membrane</location>
        <topology evidence="2">Multi-pass membrane protein</topology>
    </subcellularLocation>
</comment>
<dbReference type="PROSITE" id="PS50939">
    <property type="entry name" value="CYTOCHROME_B561"/>
    <property type="match status" value="1"/>
</dbReference>
<dbReference type="GO" id="GO:0016020">
    <property type="term" value="C:membrane"/>
    <property type="evidence" value="ECO:0007669"/>
    <property type="project" value="UniProtKB-SubCell"/>
</dbReference>
<gene>
    <name evidence="15" type="primary">LOC113495781</name>
</gene>
<evidence type="ECO:0000256" key="2">
    <source>
        <dbReference type="ARBA" id="ARBA00004141"/>
    </source>
</evidence>
<feature type="transmembrane region" description="Helical" evidence="12">
    <location>
        <begin position="161"/>
        <end position="183"/>
    </location>
</feature>
<keyword evidence="14" id="KW-1185">Reference proteome</keyword>
<evidence type="ECO:0000256" key="6">
    <source>
        <dbReference type="ARBA" id="ARBA00022723"/>
    </source>
</evidence>
<dbReference type="Gene3D" id="1.20.120.1770">
    <property type="match status" value="1"/>
</dbReference>
<evidence type="ECO:0000256" key="3">
    <source>
        <dbReference type="ARBA" id="ARBA00022448"/>
    </source>
</evidence>
<proteinExistence type="predicted"/>
<dbReference type="GO" id="GO:0140575">
    <property type="term" value="F:transmembrane monodehydroascorbate reductase activity"/>
    <property type="evidence" value="ECO:0007669"/>
    <property type="project" value="InterPro"/>
</dbReference>
<protein>
    <recommendedName>
        <fullName evidence="11">ascorbate ferrireductase (transmembrane)</fullName>
        <ecNumber evidence="11">7.2.1.3</ecNumber>
    </recommendedName>
</protein>
<keyword evidence="7" id="KW-0249">Electron transport</keyword>
<evidence type="ECO:0000256" key="1">
    <source>
        <dbReference type="ARBA" id="ARBA00001970"/>
    </source>
</evidence>
<feature type="transmembrane region" description="Helical" evidence="12">
    <location>
        <begin position="125"/>
        <end position="149"/>
    </location>
</feature>
<keyword evidence="3" id="KW-0813">Transport</keyword>
<evidence type="ECO:0000256" key="7">
    <source>
        <dbReference type="ARBA" id="ARBA00022982"/>
    </source>
</evidence>
<comment type="cofactor">
    <cofactor evidence="1">
        <name>heme b</name>
        <dbReference type="ChEBI" id="CHEBI:60344"/>
    </cofactor>
</comment>
<evidence type="ECO:0000256" key="4">
    <source>
        <dbReference type="ARBA" id="ARBA00022617"/>
    </source>
</evidence>
<accession>A0A7E5VQE9</accession>
<organism evidence="14 15">
    <name type="scientific">Trichoplusia ni</name>
    <name type="common">Cabbage looper</name>
    <dbReference type="NCBI Taxonomy" id="7111"/>
    <lineage>
        <taxon>Eukaryota</taxon>
        <taxon>Metazoa</taxon>
        <taxon>Ecdysozoa</taxon>
        <taxon>Arthropoda</taxon>
        <taxon>Hexapoda</taxon>
        <taxon>Insecta</taxon>
        <taxon>Pterygota</taxon>
        <taxon>Neoptera</taxon>
        <taxon>Endopterygota</taxon>
        <taxon>Lepidoptera</taxon>
        <taxon>Glossata</taxon>
        <taxon>Ditrysia</taxon>
        <taxon>Noctuoidea</taxon>
        <taxon>Noctuidae</taxon>
        <taxon>Plusiinae</taxon>
        <taxon>Trichoplusia</taxon>
    </lineage>
</organism>
<dbReference type="Proteomes" id="UP000322000">
    <property type="component" value="Chromosome 7"/>
</dbReference>